<dbReference type="Gene3D" id="3.40.50.12230">
    <property type="match status" value="1"/>
</dbReference>
<gene>
    <name evidence="3" type="ORF">ACFSJU_05635</name>
</gene>
<evidence type="ECO:0000259" key="1">
    <source>
        <dbReference type="Pfam" id="PF00551"/>
    </source>
</evidence>
<protein>
    <submittedName>
        <fullName evidence="3">Formyltransferase family protein</fullName>
    </submittedName>
</protein>
<dbReference type="InterPro" id="IPR036477">
    <property type="entry name" value="Formyl_transf_N_sf"/>
</dbReference>
<organism evidence="3 4">
    <name type="scientific">Paradesertivirga mongoliensis</name>
    <dbReference type="NCBI Taxonomy" id="2100740"/>
    <lineage>
        <taxon>Bacteria</taxon>
        <taxon>Pseudomonadati</taxon>
        <taxon>Bacteroidota</taxon>
        <taxon>Sphingobacteriia</taxon>
        <taxon>Sphingobacteriales</taxon>
        <taxon>Sphingobacteriaceae</taxon>
        <taxon>Paradesertivirga</taxon>
    </lineage>
</organism>
<feature type="domain" description="Formyl transferase C-terminal" evidence="2">
    <location>
        <begin position="199"/>
        <end position="280"/>
    </location>
</feature>
<dbReference type="Pfam" id="PF02911">
    <property type="entry name" value="Formyl_trans_C"/>
    <property type="match status" value="1"/>
</dbReference>
<comment type="caution">
    <text evidence="3">The sequence shown here is derived from an EMBL/GenBank/DDBJ whole genome shotgun (WGS) entry which is preliminary data.</text>
</comment>
<evidence type="ECO:0000313" key="3">
    <source>
        <dbReference type="EMBL" id="MFD2161866.1"/>
    </source>
</evidence>
<dbReference type="PANTHER" id="PTHR11138:SF5">
    <property type="entry name" value="METHIONYL-TRNA FORMYLTRANSFERASE, MITOCHONDRIAL"/>
    <property type="match status" value="1"/>
</dbReference>
<feature type="domain" description="Formyl transferase N-terminal" evidence="1">
    <location>
        <begin position="93"/>
        <end position="149"/>
    </location>
</feature>
<dbReference type="SUPFAM" id="SSF50486">
    <property type="entry name" value="FMT C-terminal domain-like"/>
    <property type="match status" value="1"/>
</dbReference>
<dbReference type="CDD" id="cd08370">
    <property type="entry name" value="FMT_C_like"/>
    <property type="match status" value="1"/>
</dbReference>
<evidence type="ECO:0000313" key="4">
    <source>
        <dbReference type="Proteomes" id="UP001597387"/>
    </source>
</evidence>
<sequence>MRQNNYDKRIGLFLMTFKGLKVLEAIIESNQHYLISFVCVGDDKNLVEDSSQEIIALCIKNDIQYLNRKDYISGDKVKYLLAVSWRWMIESKGINLIVLHDSLLPRYRGFAPLVNALKNGEPSIGVTALFASENYDEGPIISQKSIKISYPIKIRDAIQLIASAYQALVLEILQTIADDIPLQSEPQDCSNATYSLWLSDNDYFIDWNWDAQYIERFINAVGFPYGGARTSLLDRTIRIDDAIVLPEVKIENRDVGKIIWFDNERPVIVCGRGLLRIDEAVFIDDNTSILPLKKFRIRLR</sequence>
<dbReference type="InterPro" id="IPR011034">
    <property type="entry name" value="Formyl_transferase-like_C_sf"/>
</dbReference>
<accession>A0ABW4ZJW8</accession>
<dbReference type="EMBL" id="JBHUHZ010000001">
    <property type="protein sequence ID" value="MFD2161866.1"/>
    <property type="molecule type" value="Genomic_DNA"/>
</dbReference>
<evidence type="ECO:0000259" key="2">
    <source>
        <dbReference type="Pfam" id="PF02911"/>
    </source>
</evidence>
<dbReference type="PANTHER" id="PTHR11138">
    <property type="entry name" value="METHIONYL-TRNA FORMYLTRANSFERASE"/>
    <property type="match status" value="1"/>
</dbReference>
<name>A0ABW4ZJW8_9SPHI</name>
<dbReference type="RefSeq" id="WP_255898410.1">
    <property type="nucleotide sequence ID" value="NZ_JAFMZO010000001.1"/>
</dbReference>
<dbReference type="Proteomes" id="UP001597387">
    <property type="component" value="Unassembled WGS sequence"/>
</dbReference>
<proteinExistence type="predicted"/>
<dbReference type="InterPro" id="IPR002376">
    <property type="entry name" value="Formyl_transf_N"/>
</dbReference>
<dbReference type="SUPFAM" id="SSF53328">
    <property type="entry name" value="Formyltransferase"/>
    <property type="match status" value="1"/>
</dbReference>
<keyword evidence="4" id="KW-1185">Reference proteome</keyword>
<dbReference type="Pfam" id="PF00551">
    <property type="entry name" value="Formyl_trans_N"/>
    <property type="match status" value="1"/>
</dbReference>
<dbReference type="InterPro" id="IPR005793">
    <property type="entry name" value="Formyl_trans_C"/>
</dbReference>
<reference evidence="4" key="1">
    <citation type="journal article" date="2019" name="Int. J. Syst. Evol. Microbiol.">
        <title>The Global Catalogue of Microorganisms (GCM) 10K type strain sequencing project: providing services to taxonomists for standard genome sequencing and annotation.</title>
        <authorList>
            <consortium name="The Broad Institute Genomics Platform"/>
            <consortium name="The Broad Institute Genome Sequencing Center for Infectious Disease"/>
            <person name="Wu L."/>
            <person name="Ma J."/>
        </authorList>
    </citation>
    <scope>NUCLEOTIDE SEQUENCE [LARGE SCALE GENOMIC DNA]</scope>
    <source>
        <strain evidence="4">KCTC 42217</strain>
    </source>
</reference>